<reference evidence="1 2" key="1">
    <citation type="submission" date="2018-06" db="EMBL/GenBank/DDBJ databases">
        <title>Genomic Encyclopedia of Archaeal and Bacterial Type Strains, Phase II (KMG-II): from individual species to whole genera.</title>
        <authorList>
            <person name="Goeker M."/>
        </authorList>
    </citation>
    <scope>NUCLEOTIDE SEQUENCE [LARGE SCALE GENOMIC DNA]</scope>
    <source>
        <strain evidence="1 2">DSM 14825</strain>
    </source>
</reference>
<dbReference type="AlphaFoldDB" id="A0A327SBC2"/>
<dbReference type="Gene3D" id="3.40.30.40">
    <property type="entry name" value="Perfringolysin"/>
    <property type="match status" value="1"/>
</dbReference>
<dbReference type="Proteomes" id="UP000249754">
    <property type="component" value="Unassembled WGS sequence"/>
</dbReference>
<dbReference type="RefSeq" id="WP_111635376.1">
    <property type="nucleotide sequence ID" value="NZ_QLLR01000025.1"/>
</dbReference>
<dbReference type="Gene3D" id="3.90.840.10">
    <property type="entry name" value="Thiol-activated cytolysin superfamily/Thiol-activated cytolysin, alpha-beta domain"/>
    <property type="match status" value="1"/>
</dbReference>
<dbReference type="Pfam" id="PF01289">
    <property type="entry name" value="Thiol_cytolysin"/>
    <property type="match status" value="1"/>
</dbReference>
<dbReference type="PROSITE" id="PS51257">
    <property type="entry name" value="PROKAR_LIPOPROTEIN"/>
    <property type="match status" value="1"/>
</dbReference>
<comment type="caution">
    <text evidence="1">The sequence shown here is derived from an EMBL/GenBank/DDBJ whole genome shotgun (WGS) entry which is preliminary data.</text>
</comment>
<proteinExistence type="predicted"/>
<accession>A0A327SBC2</accession>
<evidence type="ECO:0000313" key="2">
    <source>
        <dbReference type="Proteomes" id="UP000249754"/>
    </source>
</evidence>
<name>A0A327SBC2_9SPHI</name>
<sequence length="511" mass="56320">MKTFTISLILLIIVLLGCSKADYTGIGNTNKYGGLRSPDAGNISINNATVSAFREVLNTKSRSAKTSTTAVMGINSFDRPGTISSVHINPATQWIGDQVGMTFTGYADEFSMLPEWLGQQDNFYLGSLIKGNTISSLEMIPLSERLGEYESRPISASISLPLKIVGGIYNPTELRTSEFYSKLFFANGMNNLQKATFSYGMQEFSYYDELKMVFGTNAKVNAIFFGSSSSSSNEILRIKKTNGLVVKFMQKNFSLLMDTPEPGELYNNLNINALGGSWPAYISSITYGSTGVLAIESDASSETLKSAYENAFNVLGNLVSGGSSVTSTEQGIINNSSMKIYFVGVNGAEAVKSIFSYDELSAYIKRGSTFSPETPGVPISFKMNSLPDNKPLVNNFKIDVPIKPFYVKTVYVEQSPRPISCPCHDMYLTFFADQRGTIPIKIQNSIPIYANTKFLRWERTGSPREGFSQSPVFASEAHYNTNQGNELIIKGVFIRGNEVNQNQFYYLLPIR</sequence>
<organism evidence="1 2">
    <name type="scientific">Pedobacter cryoconitis</name>
    <dbReference type="NCBI Taxonomy" id="188932"/>
    <lineage>
        <taxon>Bacteria</taxon>
        <taxon>Pseudomonadati</taxon>
        <taxon>Bacteroidota</taxon>
        <taxon>Sphingobacteriia</taxon>
        <taxon>Sphingobacteriales</taxon>
        <taxon>Sphingobacteriaceae</taxon>
        <taxon>Pedobacter</taxon>
    </lineage>
</organism>
<dbReference type="InterPro" id="IPR036359">
    <property type="entry name" value="Thiol_cytolysin_sf"/>
</dbReference>
<dbReference type="GO" id="GO:0015485">
    <property type="term" value="F:cholesterol binding"/>
    <property type="evidence" value="ECO:0007669"/>
    <property type="project" value="InterPro"/>
</dbReference>
<dbReference type="InterPro" id="IPR001869">
    <property type="entry name" value="Thiol_cytolysin"/>
</dbReference>
<dbReference type="InterPro" id="IPR036363">
    <property type="entry name" value="Thiol_cytolysin_ab_sf"/>
</dbReference>
<dbReference type="EMBL" id="QLLR01000025">
    <property type="protein sequence ID" value="RAJ26068.1"/>
    <property type="molecule type" value="Genomic_DNA"/>
</dbReference>
<protein>
    <submittedName>
        <fullName evidence="1">Thiol-activated cytolysin</fullName>
    </submittedName>
</protein>
<dbReference type="SUPFAM" id="SSF56978">
    <property type="entry name" value="Perfringolysin"/>
    <property type="match status" value="1"/>
</dbReference>
<gene>
    <name evidence="1" type="ORF">LY11_04001</name>
</gene>
<dbReference type="OrthoDB" id="662759at2"/>
<evidence type="ECO:0000313" key="1">
    <source>
        <dbReference type="EMBL" id="RAJ26068.1"/>
    </source>
</evidence>